<dbReference type="Proteomes" id="UP000555448">
    <property type="component" value="Unassembled WGS sequence"/>
</dbReference>
<dbReference type="CDD" id="cd00090">
    <property type="entry name" value="HTH_ARSR"/>
    <property type="match status" value="1"/>
</dbReference>
<dbReference type="PANTHER" id="PTHR30154:SF34">
    <property type="entry name" value="TRANSCRIPTIONAL REGULATOR AZLB"/>
    <property type="match status" value="1"/>
</dbReference>
<dbReference type="Pfam" id="PF01037">
    <property type="entry name" value="AsnC_trans_reg"/>
    <property type="match status" value="1"/>
</dbReference>
<evidence type="ECO:0000256" key="3">
    <source>
        <dbReference type="ARBA" id="ARBA00023163"/>
    </source>
</evidence>
<organism evidence="5 6">
    <name type="scientific">Novosphingobium chloroacetimidivorans</name>
    <dbReference type="NCBI Taxonomy" id="1428314"/>
    <lineage>
        <taxon>Bacteria</taxon>
        <taxon>Pseudomonadati</taxon>
        <taxon>Pseudomonadota</taxon>
        <taxon>Alphaproteobacteria</taxon>
        <taxon>Sphingomonadales</taxon>
        <taxon>Sphingomonadaceae</taxon>
        <taxon>Novosphingobium</taxon>
    </lineage>
</organism>
<dbReference type="InterPro" id="IPR011991">
    <property type="entry name" value="ArsR-like_HTH"/>
</dbReference>
<dbReference type="Gene3D" id="1.10.10.10">
    <property type="entry name" value="Winged helix-like DNA-binding domain superfamily/Winged helix DNA-binding domain"/>
    <property type="match status" value="1"/>
</dbReference>
<comment type="caution">
    <text evidence="5">The sequence shown here is derived from an EMBL/GenBank/DDBJ whole genome shotgun (WGS) entry which is preliminary data.</text>
</comment>
<dbReference type="SMART" id="SM00344">
    <property type="entry name" value="HTH_ASNC"/>
    <property type="match status" value="1"/>
</dbReference>
<evidence type="ECO:0000313" key="6">
    <source>
        <dbReference type="Proteomes" id="UP000555448"/>
    </source>
</evidence>
<keyword evidence="2" id="KW-0238">DNA-binding</keyword>
<sequence length="157" mass="17667">MQKLVNLDLLDRRILVQLQRDASLSNAELAERVGSTGPSVWRRIRQMEDAGVLGATVRLANAASLGQTVNVLCHVRMRDYSAECIEQLESFIRQTERILECYSMSGEWDYVMRIVASDVSDYEQFLMRVMLKHSSIAAASSNFALSVTKYTSAFPVV</sequence>
<protein>
    <submittedName>
        <fullName evidence="5">Lrp/AsnC family transcriptional regulator</fullName>
    </submittedName>
</protein>
<dbReference type="InterPro" id="IPR011008">
    <property type="entry name" value="Dimeric_a/b-barrel"/>
</dbReference>
<dbReference type="GO" id="GO:0006355">
    <property type="term" value="P:regulation of DNA-templated transcription"/>
    <property type="evidence" value="ECO:0007669"/>
    <property type="project" value="UniProtKB-ARBA"/>
</dbReference>
<dbReference type="Gene3D" id="3.30.70.920">
    <property type="match status" value="1"/>
</dbReference>
<dbReference type="InterPro" id="IPR036390">
    <property type="entry name" value="WH_DNA-bd_sf"/>
</dbReference>
<dbReference type="PRINTS" id="PR00033">
    <property type="entry name" value="HTHASNC"/>
</dbReference>
<reference evidence="5 6" key="1">
    <citation type="submission" date="2020-08" db="EMBL/GenBank/DDBJ databases">
        <title>Functional genomics of gut bacteria from endangered species of beetles.</title>
        <authorList>
            <person name="Carlos-Shanley C."/>
        </authorList>
    </citation>
    <scope>NUCLEOTIDE SEQUENCE [LARGE SCALE GENOMIC DNA]</scope>
    <source>
        <strain evidence="5 6">S00245</strain>
    </source>
</reference>
<dbReference type="GO" id="GO:0005829">
    <property type="term" value="C:cytosol"/>
    <property type="evidence" value="ECO:0007669"/>
    <property type="project" value="TreeGrafter"/>
</dbReference>
<name>A0A7W7NUY0_9SPHN</name>
<dbReference type="InterPro" id="IPR019888">
    <property type="entry name" value="Tscrpt_reg_AsnC-like"/>
</dbReference>
<dbReference type="PROSITE" id="PS00519">
    <property type="entry name" value="HTH_ASNC_1"/>
    <property type="match status" value="1"/>
</dbReference>
<keyword evidence="1" id="KW-0805">Transcription regulation</keyword>
<dbReference type="SUPFAM" id="SSF46785">
    <property type="entry name" value="Winged helix' DNA-binding domain"/>
    <property type="match status" value="1"/>
</dbReference>
<dbReference type="InterPro" id="IPR019887">
    <property type="entry name" value="Tscrpt_reg_AsnC/Lrp_C"/>
</dbReference>
<proteinExistence type="predicted"/>
<evidence type="ECO:0000259" key="4">
    <source>
        <dbReference type="PROSITE" id="PS50956"/>
    </source>
</evidence>
<dbReference type="PANTHER" id="PTHR30154">
    <property type="entry name" value="LEUCINE-RESPONSIVE REGULATORY PROTEIN"/>
    <property type="match status" value="1"/>
</dbReference>
<gene>
    <name evidence="5" type="ORF">HNO88_001292</name>
</gene>
<accession>A0A7W7NUY0</accession>
<dbReference type="RefSeq" id="WP_184243245.1">
    <property type="nucleotide sequence ID" value="NZ_JACHLR010000004.1"/>
</dbReference>
<dbReference type="InterPro" id="IPR036388">
    <property type="entry name" value="WH-like_DNA-bd_sf"/>
</dbReference>
<dbReference type="AlphaFoldDB" id="A0A7W7NUY0"/>
<dbReference type="PROSITE" id="PS50956">
    <property type="entry name" value="HTH_ASNC_2"/>
    <property type="match status" value="1"/>
</dbReference>
<dbReference type="InterPro" id="IPR000485">
    <property type="entry name" value="AsnC-type_HTH_dom"/>
</dbReference>
<evidence type="ECO:0000313" key="5">
    <source>
        <dbReference type="EMBL" id="MBB4857978.1"/>
    </source>
</evidence>
<keyword evidence="3" id="KW-0804">Transcription</keyword>
<dbReference type="GO" id="GO:0043200">
    <property type="term" value="P:response to amino acid"/>
    <property type="evidence" value="ECO:0007669"/>
    <property type="project" value="TreeGrafter"/>
</dbReference>
<keyword evidence="6" id="KW-1185">Reference proteome</keyword>
<dbReference type="Pfam" id="PF13412">
    <property type="entry name" value="HTH_24"/>
    <property type="match status" value="1"/>
</dbReference>
<evidence type="ECO:0000256" key="2">
    <source>
        <dbReference type="ARBA" id="ARBA00023125"/>
    </source>
</evidence>
<dbReference type="EMBL" id="JACHLR010000004">
    <property type="protein sequence ID" value="MBB4857978.1"/>
    <property type="molecule type" value="Genomic_DNA"/>
</dbReference>
<feature type="domain" description="HTH asnC-type" evidence="4">
    <location>
        <begin position="7"/>
        <end position="68"/>
    </location>
</feature>
<dbReference type="InterPro" id="IPR019885">
    <property type="entry name" value="Tscrpt_reg_HTH_AsnC-type_CS"/>
</dbReference>
<dbReference type="GO" id="GO:0043565">
    <property type="term" value="F:sequence-specific DNA binding"/>
    <property type="evidence" value="ECO:0007669"/>
    <property type="project" value="InterPro"/>
</dbReference>
<dbReference type="SUPFAM" id="SSF54909">
    <property type="entry name" value="Dimeric alpha+beta barrel"/>
    <property type="match status" value="1"/>
</dbReference>
<evidence type="ECO:0000256" key="1">
    <source>
        <dbReference type="ARBA" id="ARBA00023015"/>
    </source>
</evidence>